<dbReference type="EC" id="4.2.2.-" evidence="3"/>
<evidence type="ECO:0000256" key="1">
    <source>
        <dbReference type="ARBA" id="ARBA00007734"/>
    </source>
</evidence>
<keyword evidence="3" id="KW-0456">Lyase</keyword>
<dbReference type="InterPro" id="IPR008258">
    <property type="entry name" value="Transglycosylase_SLT_dom_1"/>
</dbReference>
<proteinExistence type="inferred from homology"/>
<dbReference type="RefSeq" id="WP_279236807.1">
    <property type="nucleotide sequence ID" value="NZ_CP045875.1"/>
</dbReference>
<dbReference type="PANTHER" id="PTHR37423">
    <property type="entry name" value="SOLUBLE LYTIC MUREIN TRANSGLYCOSYLASE-RELATED"/>
    <property type="match status" value="1"/>
</dbReference>
<evidence type="ECO:0000313" key="4">
    <source>
        <dbReference type="Proteomes" id="UP000366051"/>
    </source>
</evidence>
<gene>
    <name evidence="3" type="ORF">FTV88_2577</name>
</gene>
<protein>
    <submittedName>
        <fullName evidence="3">Lytic transglycosylase domain-containing protein</fullName>
        <ecNumber evidence="3">4.2.2.-</ecNumber>
    </submittedName>
</protein>
<name>A0A5Q2N8U0_9FIRM</name>
<dbReference type="KEGG" id="hcv:FTV88_2577"/>
<feature type="domain" description="Transglycosylase SLT" evidence="2">
    <location>
        <begin position="106"/>
        <end position="212"/>
    </location>
</feature>
<evidence type="ECO:0000259" key="2">
    <source>
        <dbReference type="Pfam" id="PF01464"/>
    </source>
</evidence>
<evidence type="ECO:0000313" key="3">
    <source>
        <dbReference type="EMBL" id="QGG48670.1"/>
    </source>
</evidence>
<dbReference type="EMBL" id="CP045875">
    <property type="protein sequence ID" value="QGG48670.1"/>
    <property type="molecule type" value="Genomic_DNA"/>
</dbReference>
<keyword evidence="4" id="KW-1185">Reference proteome</keyword>
<accession>A0A5Q2N8U0</accession>
<dbReference type="SUPFAM" id="SSF53955">
    <property type="entry name" value="Lysozyme-like"/>
    <property type="match status" value="1"/>
</dbReference>
<dbReference type="CDD" id="cd00254">
    <property type="entry name" value="LT-like"/>
    <property type="match status" value="1"/>
</dbReference>
<dbReference type="GO" id="GO:0008933">
    <property type="term" value="F:peptidoglycan lytic transglycosylase activity"/>
    <property type="evidence" value="ECO:0007669"/>
    <property type="project" value="InterPro"/>
</dbReference>
<dbReference type="InterPro" id="IPR000189">
    <property type="entry name" value="Transglyc_AS"/>
</dbReference>
<dbReference type="PROSITE" id="PS00922">
    <property type="entry name" value="TRANSGLYCOSYLASE"/>
    <property type="match status" value="1"/>
</dbReference>
<dbReference type="Pfam" id="PF01464">
    <property type="entry name" value="SLT"/>
    <property type="match status" value="1"/>
</dbReference>
<dbReference type="GO" id="GO:0000270">
    <property type="term" value="P:peptidoglycan metabolic process"/>
    <property type="evidence" value="ECO:0007669"/>
    <property type="project" value="InterPro"/>
</dbReference>
<sequence>MVSIHVPAIAAIQEQIRSQLPGSEGFSAFSATLEASIKAQALGTLQGKKPLTTPTKPLLPLEHIDKRIDIKEISQVNNQTTATLQKALGAYGATASGASSNQYNQLIEKAAHQYKIPPDLVWAVMKTESNFNAKAQSHAGAQGLMQLMPATARSLGVQDPFDPEQNIEGGVRYLRQMLDRFNGNVEHALAAYNAGPGNVLKYGGIPPFAETKAYVPKVLHYQREGRQHFLT</sequence>
<dbReference type="PANTHER" id="PTHR37423:SF2">
    <property type="entry name" value="MEMBRANE-BOUND LYTIC MUREIN TRANSGLYCOSYLASE C"/>
    <property type="match status" value="1"/>
</dbReference>
<comment type="similarity">
    <text evidence="1">Belongs to the transglycosylase Slt family.</text>
</comment>
<dbReference type="GO" id="GO:0016020">
    <property type="term" value="C:membrane"/>
    <property type="evidence" value="ECO:0007669"/>
    <property type="project" value="InterPro"/>
</dbReference>
<dbReference type="InterPro" id="IPR023346">
    <property type="entry name" value="Lysozyme-like_dom_sf"/>
</dbReference>
<organism evidence="3 4">
    <name type="scientific">Heliorestis convoluta</name>
    <dbReference type="NCBI Taxonomy" id="356322"/>
    <lineage>
        <taxon>Bacteria</taxon>
        <taxon>Bacillati</taxon>
        <taxon>Bacillota</taxon>
        <taxon>Clostridia</taxon>
        <taxon>Eubacteriales</taxon>
        <taxon>Heliobacteriaceae</taxon>
        <taxon>Heliorestis</taxon>
    </lineage>
</organism>
<dbReference type="Gene3D" id="1.10.530.10">
    <property type="match status" value="1"/>
</dbReference>
<reference evidence="4" key="1">
    <citation type="submission" date="2019-11" db="EMBL/GenBank/DDBJ databases">
        <title>Genome sequence of Heliorestis convoluta strain HH, an alkaliphilic and minimalistic phototrophic bacterium from a soda lake in Egypt.</title>
        <authorList>
            <person name="Dewey E.D."/>
            <person name="Stokes L.M."/>
            <person name="Burchell B.M."/>
            <person name="Shaffer K.N."/>
            <person name="Huntington A.M."/>
            <person name="Baker J.M."/>
            <person name="Nadendla S."/>
            <person name="Giglio M.G."/>
            <person name="Touchman J.W."/>
            <person name="Blankenship R.E."/>
            <person name="Madigan M.T."/>
            <person name="Sattley W.M."/>
        </authorList>
    </citation>
    <scope>NUCLEOTIDE SEQUENCE [LARGE SCALE GENOMIC DNA]</scope>
    <source>
        <strain evidence="4">HH</strain>
    </source>
</reference>
<dbReference type="AlphaFoldDB" id="A0A5Q2N8U0"/>
<dbReference type="Proteomes" id="UP000366051">
    <property type="component" value="Chromosome"/>
</dbReference>